<dbReference type="AlphaFoldDB" id="A0A7I8K4J2"/>
<evidence type="ECO:0000256" key="2">
    <source>
        <dbReference type="ARBA" id="ARBA00007046"/>
    </source>
</evidence>
<comment type="similarity">
    <text evidence="2">Belongs to the ATPase delta chain family.</text>
</comment>
<dbReference type="GO" id="GO:0046933">
    <property type="term" value="F:proton-transporting ATP synthase activity, rotational mechanism"/>
    <property type="evidence" value="ECO:0007669"/>
    <property type="project" value="InterPro"/>
</dbReference>
<dbReference type="PANTHER" id="PTHR11910">
    <property type="entry name" value="ATP SYNTHASE DELTA CHAIN"/>
    <property type="match status" value="1"/>
</dbReference>
<keyword evidence="4" id="KW-0375">Hydrogen ion transport</keyword>
<dbReference type="InterPro" id="IPR026015">
    <property type="entry name" value="ATP_synth_OSCP/delta_N_sf"/>
</dbReference>
<accession>A0A7I8K4J2</accession>
<evidence type="ECO:0000256" key="8">
    <source>
        <dbReference type="SAM" id="MobiDB-lite"/>
    </source>
</evidence>
<keyword evidence="10" id="KW-1185">Reference proteome</keyword>
<evidence type="ECO:0000313" key="10">
    <source>
        <dbReference type="Proteomes" id="UP000663760"/>
    </source>
</evidence>
<keyword evidence="7" id="KW-0066">ATP synthesis</keyword>
<dbReference type="SUPFAM" id="SSF47928">
    <property type="entry name" value="N-terminal domain of the delta subunit of the F1F0-ATP synthase"/>
    <property type="match status" value="1"/>
</dbReference>
<gene>
    <name evidence="9" type="ORF">SI8410_02003122</name>
</gene>
<evidence type="ECO:0000256" key="7">
    <source>
        <dbReference type="ARBA" id="ARBA00023310"/>
    </source>
</evidence>
<reference evidence="9" key="1">
    <citation type="submission" date="2020-02" db="EMBL/GenBank/DDBJ databases">
        <authorList>
            <person name="Scholz U."/>
            <person name="Mascher M."/>
            <person name="Fiebig A."/>
        </authorList>
    </citation>
    <scope>NUCLEOTIDE SEQUENCE</scope>
</reference>
<dbReference type="Gene3D" id="1.10.520.20">
    <property type="entry name" value="N-terminal domain of the delta subunit of the F1F0-ATP synthase"/>
    <property type="match status" value="1"/>
</dbReference>
<organism evidence="9 10">
    <name type="scientific">Spirodela intermedia</name>
    <name type="common">Intermediate duckweed</name>
    <dbReference type="NCBI Taxonomy" id="51605"/>
    <lineage>
        <taxon>Eukaryota</taxon>
        <taxon>Viridiplantae</taxon>
        <taxon>Streptophyta</taxon>
        <taxon>Embryophyta</taxon>
        <taxon>Tracheophyta</taxon>
        <taxon>Spermatophyta</taxon>
        <taxon>Magnoliopsida</taxon>
        <taxon>Liliopsida</taxon>
        <taxon>Araceae</taxon>
        <taxon>Lemnoideae</taxon>
        <taxon>Spirodela</taxon>
    </lineage>
</organism>
<sequence>MDALPALSSDLRRGTHPATNAGEALLFLPQPAVACSGAVPLSSSPLAHRRSPGGRTLRAVPPYPPEPRRSSARRSLSAGPLSSFHRKAATGYAAALLDAARCGGTIAAMERDVRRFAWGVRALLADPLVAEELKGAAVRRAAEEGGFCRQLVTLVRMLVGKGKVSMVGKVMEEFERIHGELTGKRVSLVSSEEMMAVD</sequence>
<keyword evidence="3" id="KW-0813">Transport</keyword>
<evidence type="ECO:0000256" key="1">
    <source>
        <dbReference type="ARBA" id="ARBA00004370"/>
    </source>
</evidence>
<dbReference type="EMBL" id="LR746265">
    <property type="protein sequence ID" value="CAA7391923.1"/>
    <property type="molecule type" value="Genomic_DNA"/>
</dbReference>
<evidence type="ECO:0000256" key="3">
    <source>
        <dbReference type="ARBA" id="ARBA00022448"/>
    </source>
</evidence>
<dbReference type="InterPro" id="IPR000711">
    <property type="entry name" value="ATPase_OSCP/dsu"/>
</dbReference>
<dbReference type="Pfam" id="PF00213">
    <property type="entry name" value="OSCP"/>
    <property type="match status" value="1"/>
</dbReference>
<dbReference type="Proteomes" id="UP000663760">
    <property type="component" value="Chromosome 2"/>
</dbReference>
<keyword evidence="6" id="KW-0472">Membrane</keyword>
<proteinExistence type="inferred from homology"/>
<comment type="subcellular location">
    <subcellularLocation>
        <location evidence="1">Membrane</location>
    </subcellularLocation>
</comment>
<protein>
    <submittedName>
        <fullName evidence="9">Uncharacterized protein</fullName>
    </submittedName>
</protein>
<feature type="region of interest" description="Disordered" evidence="8">
    <location>
        <begin position="44"/>
        <end position="79"/>
    </location>
</feature>
<evidence type="ECO:0000313" key="9">
    <source>
        <dbReference type="EMBL" id="CAA7391923.1"/>
    </source>
</evidence>
<evidence type="ECO:0000256" key="4">
    <source>
        <dbReference type="ARBA" id="ARBA00022781"/>
    </source>
</evidence>
<evidence type="ECO:0000256" key="5">
    <source>
        <dbReference type="ARBA" id="ARBA00023065"/>
    </source>
</evidence>
<keyword evidence="5" id="KW-0406">Ion transport</keyword>
<dbReference type="GO" id="GO:0016020">
    <property type="term" value="C:membrane"/>
    <property type="evidence" value="ECO:0007669"/>
    <property type="project" value="UniProtKB-SubCell"/>
</dbReference>
<evidence type="ECO:0000256" key="6">
    <source>
        <dbReference type="ARBA" id="ARBA00023136"/>
    </source>
</evidence>
<name>A0A7I8K4J2_SPIIN</name>